<dbReference type="Pfam" id="PF01370">
    <property type="entry name" value="Epimerase"/>
    <property type="match status" value="1"/>
</dbReference>
<feature type="domain" description="NAD-dependent epimerase/dehydratase" evidence="2">
    <location>
        <begin position="14"/>
        <end position="229"/>
    </location>
</feature>
<dbReference type="PANTHER" id="PTHR43245">
    <property type="entry name" value="BIFUNCTIONAL POLYMYXIN RESISTANCE PROTEIN ARNA"/>
    <property type="match status" value="1"/>
</dbReference>
<dbReference type="InterPro" id="IPR036291">
    <property type="entry name" value="NAD(P)-bd_dom_sf"/>
</dbReference>
<dbReference type="CDD" id="cd08946">
    <property type="entry name" value="SDR_e"/>
    <property type="match status" value="1"/>
</dbReference>
<evidence type="ECO:0000313" key="4">
    <source>
        <dbReference type="Proteomes" id="UP000011607"/>
    </source>
</evidence>
<dbReference type="AlphaFoldDB" id="M0LAL3"/>
<feature type="compositionally biased region" description="Basic and acidic residues" evidence="1">
    <location>
        <begin position="313"/>
        <end position="334"/>
    </location>
</feature>
<evidence type="ECO:0000313" key="3">
    <source>
        <dbReference type="EMBL" id="EMA30597.1"/>
    </source>
</evidence>
<keyword evidence="4" id="KW-1185">Reference proteome</keyword>
<evidence type="ECO:0000259" key="2">
    <source>
        <dbReference type="Pfam" id="PF01370"/>
    </source>
</evidence>
<dbReference type="InterPro" id="IPR001509">
    <property type="entry name" value="Epimerase_deHydtase"/>
</dbReference>
<dbReference type="STRING" id="1227454.C446_16565"/>
<sequence length="340" mass="36363">MAAMSEDDRDTVGVLGATGYVGHAAVTELRERGYAVTPAAGSEHDEFPSIDVRDRTAVRSFVDDVDALVNAAGLVGIDACDENPDAALEINGFGAATVAWACARADVPLVSLSTVATIGASDPETGPITAATDREPATTYGRTKLLGERAVRTVTDGRVPSITYSVTNVYGRHEPGATSGNSVLDFFLERAADGEPLPVHRPGTQEFDFVHVRDVAAAIARAVESITTERHEPTAWSYVLGRGRTYSVLEVAGLVADGYRRVTGSPLGIELRDPPSSDDPITDRFEVDPEPLRAALGVDPTRDVEDWIETELRRRLEEGSTIEEGGRTDRHGESTSDEMV</sequence>
<organism evidence="3 4">
    <name type="scientific">Halobiforma nitratireducens JCM 10879</name>
    <dbReference type="NCBI Taxonomy" id="1227454"/>
    <lineage>
        <taxon>Archaea</taxon>
        <taxon>Methanobacteriati</taxon>
        <taxon>Methanobacteriota</taxon>
        <taxon>Stenosarchaea group</taxon>
        <taxon>Halobacteria</taxon>
        <taxon>Halobacteriales</taxon>
        <taxon>Natrialbaceae</taxon>
        <taxon>Halobiforma</taxon>
    </lineage>
</organism>
<dbReference type="OrthoDB" id="4907at2157"/>
<gene>
    <name evidence="3" type="ORF">C446_16565</name>
</gene>
<dbReference type="InterPro" id="IPR050177">
    <property type="entry name" value="Lipid_A_modif_metabolic_enz"/>
</dbReference>
<accession>M0LAL3</accession>
<dbReference type="SUPFAM" id="SSF51735">
    <property type="entry name" value="NAD(P)-binding Rossmann-fold domains"/>
    <property type="match status" value="1"/>
</dbReference>
<name>M0LAL3_9EURY</name>
<dbReference type="eggNOG" id="arCOG01376">
    <property type="taxonomic scope" value="Archaea"/>
</dbReference>
<reference evidence="3 4" key="1">
    <citation type="journal article" date="2014" name="PLoS Genet.">
        <title>Phylogenetically driven sequencing of extremely halophilic archaea reveals strategies for static and dynamic osmo-response.</title>
        <authorList>
            <person name="Becker E.A."/>
            <person name="Seitzer P.M."/>
            <person name="Tritt A."/>
            <person name="Larsen D."/>
            <person name="Krusor M."/>
            <person name="Yao A.I."/>
            <person name="Wu D."/>
            <person name="Madern D."/>
            <person name="Eisen J.A."/>
            <person name="Darling A.E."/>
            <person name="Facciotti M.T."/>
        </authorList>
    </citation>
    <scope>NUCLEOTIDE SEQUENCE [LARGE SCALE GENOMIC DNA]</scope>
    <source>
        <strain evidence="3 4">JCM 10879</strain>
    </source>
</reference>
<dbReference type="PATRIC" id="fig|1227454.3.peg.3395"/>
<comment type="caution">
    <text evidence="3">The sequence shown here is derived from an EMBL/GenBank/DDBJ whole genome shotgun (WGS) entry which is preliminary data.</text>
</comment>
<dbReference type="Gene3D" id="3.40.50.720">
    <property type="entry name" value="NAD(P)-binding Rossmann-like Domain"/>
    <property type="match status" value="1"/>
</dbReference>
<protein>
    <submittedName>
        <fullName evidence="3">UDP-glucose 4-epimerase</fullName>
    </submittedName>
</protein>
<dbReference type="Proteomes" id="UP000011607">
    <property type="component" value="Unassembled WGS sequence"/>
</dbReference>
<evidence type="ECO:0000256" key="1">
    <source>
        <dbReference type="SAM" id="MobiDB-lite"/>
    </source>
</evidence>
<feature type="region of interest" description="Disordered" evidence="1">
    <location>
        <begin position="313"/>
        <end position="340"/>
    </location>
</feature>
<proteinExistence type="predicted"/>
<dbReference type="EMBL" id="AOMA01000171">
    <property type="protein sequence ID" value="EMA30597.1"/>
    <property type="molecule type" value="Genomic_DNA"/>
</dbReference>